<feature type="non-terminal residue" evidence="1">
    <location>
        <position position="100"/>
    </location>
</feature>
<accession>A0AAD3E0A9</accession>
<organism evidence="1 2">
    <name type="scientific">Astrephomene gubernaculifera</name>
    <dbReference type="NCBI Taxonomy" id="47775"/>
    <lineage>
        <taxon>Eukaryota</taxon>
        <taxon>Viridiplantae</taxon>
        <taxon>Chlorophyta</taxon>
        <taxon>core chlorophytes</taxon>
        <taxon>Chlorophyceae</taxon>
        <taxon>CS clade</taxon>
        <taxon>Chlamydomonadales</taxon>
        <taxon>Astrephomenaceae</taxon>
        <taxon>Astrephomene</taxon>
    </lineage>
</organism>
<dbReference type="EMBL" id="BMAR01000038">
    <property type="protein sequence ID" value="GFR50522.1"/>
    <property type="molecule type" value="Genomic_DNA"/>
</dbReference>
<dbReference type="Proteomes" id="UP001054857">
    <property type="component" value="Unassembled WGS sequence"/>
</dbReference>
<evidence type="ECO:0008006" key="3">
    <source>
        <dbReference type="Google" id="ProtNLM"/>
    </source>
</evidence>
<proteinExistence type="predicted"/>
<protein>
    <recommendedName>
        <fullName evidence="3">Ubiquitin-like domain-containing protein</fullName>
    </recommendedName>
</protein>
<name>A0AAD3E0A9_9CHLO</name>
<dbReference type="SUPFAM" id="SSF54236">
    <property type="entry name" value="Ubiquitin-like"/>
    <property type="match status" value="1"/>
</dbReference>
<evidence type="ECO:0000313" key="2">
    <source>
        <dbReference type="Proteomes" id="UP001054857"/>
    </source>
</evidence>
<reference evidence="1 2" key="1">
    <citation type="journal article" date="2021" name="Sci. Rep.">
        <title>Genome sequencing of the multicellular alga Astrephomene provides insights into convergent evolution of germ-soma differentiation.</title>
        <authorList>
            <person name="Yamashita S."/>
            <person name="Yamamoto K."/>
            <person name="Matsuzaki R."/>
            <person name="Suzuki S."/>
            <person name="Yamaguchi H."/>
            <person name="Hirooka S."/>
            <person name="Minakuchi Y."/>
            <person name="Miyagishima S."/>
            <person name="Kawachi M."/>
            <person name="Toyoda A."/>
            <person name="Nozaki H."/>
        </authorList>
    </citation>
    <scope>NUCLEOTIDE SEQUENCE [LARGE SCALE GENOMIC DNA]</scope>
    <source>
        <strain evidence="1 2">NIES-4017</strain>
    </source>
</reference>
<gene>
    <name evidence="1" type="ORF">Agub_g12791</name>
</gene>
<dbReference type="InterPro" id="IPR029071">
    <property type="entry name" value="Ubiquitin-like_domsf"/>
</dbReference>
<comment type="caution">
    <text evidence="1">The sequence shown here is derived from an EMBL/GenBank/DDBJ whole genome shotgun (WGS) entry which is preliminary data.</text>
</comment>
<evidence type="ECO:0000313" key="1">
    <source>
        <dbReference type="EMBL" id="GFR50522.1"/>
    </source>
</evidence>
<dbReference type="AlphaFoldDB" id="A0AAD3E0A9"/>
<keyword evidence="2" id="KW-1185">Reference proteome</keyword>
<sequence>LATLGGRPLRLHAGSGSLYDQGVRQDDTLELSARLLGGQPVKVKVLTPTPKAECGSEVTVDLDTHTPMHEVKMQLARATGLDVRHQRVLLGGIGSMVLLD</sequence>
<feature type="non-terminal residue" evidence="1">
    <location>
        <position position="1"/>
    </location>
</feature>